<keyword evidence="2" id="KW-0238">DNA-binding</keyword>
<dbReference type="Gene3D" id="1.10.10.10">
    <property type="entry name" value="Winged helix-like DNA-binding domain superfamily/Winged helix DNA-binding domain"/>
    <property type="match status" value="1"/>
</dbReference>
<dbReference type="SUPFAM" id="SSF46785">
    <property type="entry name" value="Winged helix' DNA-binding domain"/>
    <property type="match status" value="1"/>
</dbReference>
<name>A0ABY5PMV2_9ACTN</name>
<keyword evidence="1" id="KW-0805">Transcription regulation</keyword>
<dbReference type="Gene3D" id="3.40.1410.10">
    <property type="entry name" value="Chorismate lyase-like"/>
    <property type="match status" value="1"/>
</dbReference>
<dbReference type="RefSeq" id="WP_353866433.1">
    <property type="nucleotide sequence ID" value="NZ_CP088295.1"/>
</dbReference>
<evidence type="ECO:0000259" key="4">
    <source>
        <dbReference type="PROSITE" id="PS50949"/>
    </source>
</evidence>
<dbReference type="InterPro" id="IPR028978">
    <property type="entry name" value="Chorismate_lyase_/UTRA_dom_sf"/>
</dbReference>
<evidence type="ECO:0000313" key="5">
    <source>
        <dbReference type="EMBL" id="UUY05998.1"/>
    </source>
</evidence>
<evidence type="ECO:0000313" key="6">
    <source>
        <dbReference type="Proteomes" id="UP001058860"/>
    </source>
</evidence>
<proteinExistence type="predicted"/>
<accession>A0ABY5PMV2</accession>
<feature type="domain" description="HTH gntR-type" evidence="4">
    <location>
        <begin position="7"/>
        <end position="75"/>
    </location>
</feature>
<dbReference type="Pfam" id="PF07702">
    <property type="entry name" value="UTRA"/>
    <property type="match status" value="1"/>
</dbReference>
<dbReference type="SUPFAM" id="SSF64288">
    <property type="entry name" value="Chorismate lyase-like"/>
    <property type="match status" value="1"/>
</dbReference>
<dbReference type="PRINTS" id="PR00035">
    <property type="entry name" value="HTHGNTR"/>
</dbReference>
<organism evidence="5 6">
    <name type="scientific">Svornostia abyssi</name>
    <dbReference type="NCBI Taxonomy" id="2898438"/>
    <lineage>
        <taxon>Bacteria</taxon>
        <taxon>Bacillati</taxon>
        <taxon>Actinomycetota</taxon>
        <taxon>Thermoleophilia</taxon>
        <taxon>Solirubrobacterales</taxon>
        <taxon>Baekduiaceae</taxon>
        <taxon>Svornostia</taxon>
    </lineage>
</organism>
<reference evidence="6" key="1">
    <citation type="submission" date="2021-11" db="EMBL/GenBank/DDBJ databases">
        <title>Cultivation dependent microbiological survey of springs from the worlds oldest radium mine currently devoted to the extraction of radon-saturated water.</title>
        <authorList>
            <person name="Kapinusova G."/>
            <person name="Smrhova T."/>
            <person name="Strejcek M."/>
            <person name="Suman J."/>
            <person name="Jani K."/>
            <person name="Pajer P."/>
            <person name="Uhlik O."/>
        </authorList>
    </citation>
    <scope>NUCLEOTIDE SEQUENCE [LARGE SCALE GENOMIC DNA]</scope>
    <source>
        <strain evidence="6">J379</strain>
    </source>
</reference>
<dbReference type="PROSITE" id="PS50949">
    <property type="entry name" value="HTH_GNTR"/>
    <property type="match status" value="1"/>
</dbReference>
<evidence type="ECO:0000256" key="2">
    <source>
        <dbReference type="ARBA" id="ARBA00023125"/>
    </source>
</evidence>
<dbReference type="PANTHER" id="PTHR44846">
    <property type="entry name" value="MANNOSYL-D-GLYCERATE TRANSPORT/METABOLISM SYSTEM REPRESSOR MNGR-RELATED"/>
    <property type="match status" value="1"/>
</dbReference>
<sequence>MATTEHRPLVDHAEQALRQWLAPGRHRTGDRLPPEHDLAAMLGVSRGTLRAALSRLEATGEVVRRQGSGTYVGAIERRRGFSDGLEVLESYALLAERQGIELAVRALRIEHGEAAEDAAAPLELAPGTRATTVERTLVADGEPVAFMRDVLHPSVALPDPARIAAGLEEGKMVLDLLPDLGVTVAFAKTQVRPRLLGGDDPASAALRIAEPTAVLELMEIMHLPDGRPVQCSVDVFAPGGLHIHVMRLMAAPQPASVGP</sequence>
<keyword evidence="6" id="KW-1185">Reference proteome</keyword>
<dbReference type="SMART" id="SM00866">
    <property type="entry name" value="UTRA"/>
    <property type="match status" value="1"/>
</dbReference>
<keyword evidence="3" id="KW-0804">Transcription</keyword>
<evidence type="ECO:0000256" key="3">
    <source>
        <dbReference type="ARBA" id="ARBA00023163"/>
    </source>
</evidence>
<protein>
    <submittedName>
        <fullName evidence="5">GntR family transcriptional regulator</fullName>
    </submittedName>
</protein>
<dbReference type="EMBL" id="CP088295">
    <property type="protein sequence ID" value="UUY05998.1"/>
    <property type="molecule type" value="Genomic_DNA"/>
</dbReference>
<dbReference type="Proteomes" id="UP001058860">
    <property type="component" value="Chromosome"/>
</dbReference>
<dbReference type="CDD" id="cd07377">
    <property type="entry name" value="WHTH_GntR"/>
    <property type="match status" value="1"/>
</dbReference>
<evidence type="ECO:0000256" key="1">
    <source>
        <dbReference type="ARBA" id="ARBA00023015"/>
    </source>
</evidence>
<dbReference type="InterPro" id="IPR011663">
    <property type="entry name" value="UTRA"/>
</dbReference>
<gene>
    <name evidence="5" type="ORF">LRS13_10930</name>
</gene>
<dbReference type="InterPro" id="IPR036390">
    <property type="entry name" value="WH_DNA-bd_sf"/>
</dbReference>
<dbReference type="Pfam" id="PF00392">
    <property type="entry name" value="GntR"/>
    <property type="match status" value="1"/>
</dbReference>
<dbReference type="InterPro" id="IPR036388">
    <property type="entry name" value="WH-like_DNA-bd_sf"/>
</dbReference>
<dbReference type="InterPro" id="IPR050679">
    <property type="entry name" value="Bact_HTH_transcr_reg"/>
</dbReference>
<dbReference type="InterPro" id="IPR000524">
    <property type="entry name" value="Tscrpt_reg_HTH_GntR"/>
</dbReference>
<dbReference type="SMART" id="SM00345">
    <property type="entry name" value="HTH_GNTR"/>
    <property type="match status" value="1"/>
</dbReference>
<dbReference type="PANTHER" id="PTHR44846:SF17">
    <property type="entry name" value="GNTR-FAMILY TRANSCRIPTIONAL REGULATOR"/>
    <property type="match status" value="1"/>
</dbReference>